<evidence type="ECO:0000256" key="1">
    <source>
        <dbReference type="ARBA" id="ARBA00007198"/>
    </source>
</evidence>
<dbReference type="InterPro" id="IPR036249">
    <property type="entry name" value="Thioredoxin-like_sf"/>
</dbReference>
<dbReference type="SUPFAM" id="SSF52833">
    <property type="entry name" value="Thioredoxin-like"/>
    <property type="match status" value="1"/>
</dbReference>
<dbReference type="EMBL" id="FTMN01000006">
    <property type="protein sequence ID" value="SIQ58740.1"/>
    <property type="molecule type" value="Genomic_DNA"/>
</dbReference>
<dbReference type="RefSeq" id="WP_076463313.1">
    <property type="nucleotide sequence ID" value="NZ_FTMN01000006.1"/>
</dbReference>
<dbReference type="Pfam" id="PF03960">
    <property type="entry name" value="ArsC"/>
    <property type="match status" value="1"/>
</dbReference>
<organism evidence="3 4">
    <name type="scientific">Marinobacterium stanieri</name>
    <dbReference type="NCBI Taxonomy" id="49186"/>
    <lineage>
        <taxon>Bacteria</taxon>
        <taxon>Pseudomonadati</taxon>
        <taxon>Pseudomonadota</taxon>
        <taxon>Gammaproteobacteria</taxon>
        <taxon>Oceanospirillales</taxon>
        <taxon>Oceanospirillaceae</taxon>
        <taxon>Marinobacterium</taxon>
    </lineage>
</organism>
<dbReference type="Gene3D" id="3.40.30.10">
    <property type="entry name" value="Glutaredoxin"/>
    <property type="match status" value="1"/>
</dbReference>
<comment type="similarity">
    <text evidence="1 2">Belongs to the ArsC family.</text>
</comment>
<sequence>MTTIYGISNCDTVRKARKWLEAEAVEFEFHDFRKQGLSAEQVARWCAAAGIDKVLNKRGTTWRQLPDEVKATTDEAALQALLVEQPTLIKRPVLELDDGRIEIGFKADSYAALFGN</sequence>
<dbReference type="AlphaFoldDB" id="A0A1N6TZD8"/>
<dbReference type="CDD" id="cd03035">
    <property type="entry name" value="ArsC_Yffb"/>
    <property type="match status" value="1"/>
</dbReference>
<dbReference type="STRING" id="49186.SAMN05421647_106113"/>
<protein>
    <submittedName>
        <fullName evidence="3">Transcriptional regulator, Spx/MgsR family</fullName>
    </submittedName>
</protein>
<reference evidence="3 4" key="1">
    <citation type="submission" date="2017-01" db="EMBL/GenBank/DDBJ databases">
        <authorList>
            <person name="Mah S.A."/>
            <person name="Swanson W.J."/>
            <person name="Moy G.W."/>
            <person name="Vacquier V.D."/>
        </authorList>
    </citation>
    <scope>NUCLEOTIDE SEQUENCE [LARGE SCALE GENOMIC DNA]</scope>
    <source>
        <strain evidence="3 4">DSM 7027</strain>
    </source>
</reference>
<keyword evidence="4" id="KW-1185">Reference proteome</keyword>
<evidence type="ECO:0000313" key="4">
    <source>
        <dbReference type="Proteomes" id="UP000186895"/>
    </source>
</evidence>
<dbReference type="eggNOG" id="COG1393">
    <property type="taxonomic scope" value="Bacteria"/>
</dbReference>
<accession>A0A1N6TZD8</accession>
<dbReference type="Proteomes" id="UP000186895">
    <property type="component" value="Unassembled WGS sequence"/>
</dbReference>
<proteinExistence type="inferred from homology"/>
<dbReference type="PANTHER" id="PTHR30041:SF8">
    <property type="entry name" value="PROTEIN YFFB"/>
    <property type="match status" value="1"/>
</dbReference>
<dbReference type="InterPro" id="IPR006660">
    <property type="entry name" value="Arsenate_reductase-like"/>
</dbReference>
<evidence type="ECO:0000313" key="3">
    <source>
        <dbReference type="EMBL" id="SIQ58740.1"/>
    </source>
</evidence>
<dbReference type="NCBIfam" id="NF008107">
    <property type="entry name" value="PRK10853.1"/>
    <property type="match status" value="1"/>
</dbReference>
<name>A0A1N6TZD8_9GAMM</name>
<evidence type="ECO:0000256" key="2">
    <source>
        <dbReference type="PROSITE-ProRule" id="PRU01282"/>
    </source>
</evidence>
<dbReference type="PROSITE" id="PS51353">
    <property type="entry name" value="ARSC"/>
    <property type="match status" value="1"/>
</dbReference>
<dbReference type="InterPro" id="IPR006504">
    <property type="entry name" value="Tscrpt_reg_Spx/MgsR"/>
</dbReference>
<dbReference type="NCBIfam" id="TIGR01617">
    <property type="entry name" value="arsC_related"/>
    <property type="match status" value="1"/>
</dbReference>
<dbReference type="PANTHER" id="PTHR30041">
    <property type="entry name" value="ARSENATE REDUCTASE"/>
    <property type="match status" value="1"/>
</dbReference>
<gene>
    <name evidence="3" type="ORF">SAMN05421647_106113</name>
</gene>